<name>A0A1R4HQS0_9GAMM</name>
<feature type="coiled-coil region" evidence="1">
    <location>
        <begin position="169"/>
        <end position="297"/>
    </location>
</feature>
<dbReference type="Proteomes" id="UP000196331">
    <property type="component" value="Unassembled WGS sequence"/>
</dbReference>
<gene>
    <name evidence="3" type="ORF">CZ787_02410</name>
</gene>
<sequence length="366" mass="41275">MQSSLRRFGTQYPQWAIALAAILLVSFYWFIWAQARYVSSATVVLESPQVAAPEISFASLMGGGGSGNTHDLLLLREYLLSTDMLRQMDTALGFREHYSEHGDIFARLRDSGAPIEELHKYYLRRVNVELDEYAGVLNISSQAFTPEFAHEMTELLLKAGEDHMNAMGHRLADEQVLFLEQQLVRLEERFRATRAELLDFQNEYGLVSPTATVEGLNQVVATLEGDLARLQAQRDALASFQSSQSAELRQVERNITALRDQISEQSERLAQAAGGALNRVSAEYETLELQAQFAQETYSSALAALENTRLEAARQLKQVSVLQSPLYPEYPTEPRRLYNSTVFAIITIFLAFILSMILMIVKDHRD</sequence>
<evidence type="ECO:0000313" key="3">
    <source>
        <dbReference type="EMBL" id="SJN09846.1"/>
    </source>
</evidence>
<dbReference type="RefSeq" id="WP_087105781.1">
    <property type="nucleotide sequence ID" value="NZ_FUKM01000007.1"/>
</dbReference>
<dbReference type="GO" id="GO:0005886">
    <property type="term" value="C:plasma membrane"/>
    <property type="evidence" value="ECO:0007669"/>
    <property type="project" value="TreeGrafter"/>
</dbReference>
<evidence type="ECO:0000313" key="4">
    <source>
        <dbReference type="Proteomes" id="UP000196331"/>
    </source>
</evidence>
<keyword evidence="2" id="KW-0812">Transmembrane</keyword>
<keyword evidence="1" id="KW-0175">Coiled coil</keyword>
<comment type="caution">
    <text evidence="3">The sequence shown here is derived from an EMBL/GenBank/DDBJ whole genome shotgun (WGS) entry which is preliminary data.</text>
</comment>
<dbReference type="Gene3D" id="1.10.287.1490">
    <property type="match status" value="1"/>
</dbReference>
<dbReference type="AlphaFoldDB" id="A0A1R4HQS0"/>
<dbReference type="InterPro" id="IPR050445">
    <property type="entry name" value="Bact_polysacc_biosynth/exp"/>
</dbReference>
<evidence type="ECO:0000256" key="2">
    <source>
        <dbReference type="SAM" id="Phobius"/>
    </source>
</evidence>
<accession>A0A1R4HQS0</accession>
<keyword evidence="2" id="KW-0472">Membrane</keyword>
<dbReference type="PANTHER" id="PTHR32309:SF13">
    <property type="entry name" value="FERRIC ENTEROBACTIN TRANSPORT PROTEIN FEPE"/>
    <property type="match status" value="1"/>
</dbReference>
<reference evidence="3 4" key="1">
    <citation type="submission" date="2017-02" db="EMBL/GenBank/DDBJ databases">
        <authorList>
            <person name="Dridi B."/>
        </authorList>
    </citation>
    <scope>NUCLEOTIDE SEQUENCE [LARGE SCALE GENOMIC DNA]</scope>
    <source>
        <strain evidence="3 4">JB380</strain>
    </source>
</reference>
<dbReference type="OrthoDB" id="5497849at2"/>
<organism evidence="3 4">
    <name type="scientific">Halomonas citrativorans</name>
    <dbReference type="NCBI Taxonomy" id="2742612"/>
    <lineage>
        <taxon>Bacteria</taxon>
        <taxon>Pseudomonadati</taxon>
        <taxon>Pseudomonadota</taxon>
        <taxon>Gammaproteobacteria</taxon>
        <taxon>Oceanospirillales</taxon>
        <taxon>Halomonadaceae</taxon>
        <taxon>Halomonas</taxon>
    </lineage>
</organism>
<dbReference type="PANTHER" id="PTHR32309">
    <property type="entry name" value="TYROSINE-PROTEIN KINASE"/>
    <property type="match status" value="1"/>
</dbReference>
<feature type="transmembrane region" description="Helical" evidence="2">
    <location>
        <begin position="12"/>
        <end position="32"/>
    </location>
</feature>
<proteinExistence type="predicted"/>
<dbReference type="GO" id="GO:0004713">
    <property type="term" value="F:protein tyrosine kinase activity"/>
    <property type="evidence" value="ECO:0007669"/>
    <property type="project" value="TreeGrafter"/>
</dbReference>
<evidence type="ECO:0000256" key="1">
    <source>
        <dbReference type="SAM" id="Coils"/>
    </source>
</evidence>
<dbReference type="EMBL" id="FUKM01000007">
    <property type="protein sequence ID" value="SJN09846.1"/>
    <property type="molecule type" value="Genomic_DNA"/>
</dbReference>
<feature type="transmembrane region" description="Helical" evidence="2">
    <location>
        <begin position="342"/>
        <end position="361"/>
    </location>
</feature>
<protein>
    <submittedName>
        <fullName evidence="3">Capsular polysaccharide export system inner membrane protein KpsE</fullName>
    </submittedName>
</protein>
<keyword evidence="2" id="KW-1133">Transmembrane helix</keyword>